<comment type="caution">
    <text evidence="2">The sequence shown here is derived from an EMBL/GenBank/DDBJ whole genome shotgun (WGS) entry which is preliminary data.</text>
</comment>
<keyword evidence="1" id="KW-0812">Transmembrane</keyword>
<proteinExistence type="predicted"/>
<accession>A0ABR0A9H6</accession>
<evidence type="ECO:0000313" key="3">
    <source>
        <dbReference type="Proteomes" id="UP001234178"/>
    </source>
</evidence>
<dbReference type="Proteomes" id="UP001234178">
    <property type="component" value="Unassembled WGS sequence"/>
</dbReference>
<organism evidence="2 3">
    <name type="scientific">Daphnia magna</name>
    <dbReference type="NCBI Taxonomy" id="35525"/>
    <lineage>
        <taxon>Eukaryota</taxon>
        <taxon>Metazoa</taxon>
        <taxon>Ecdysozoa</taxon>
        <taxon>Arthropoda</taxon>
        <taxon>Crustacea</taxon>
        <taxon>Branchiopoda</taxon>
        <taxon>Diplostraca</taxon>
        <taxon>Cladocera</taxon>
        <taxon>Anomopoda</taxon>
        <taxon>Daphniidae</taxon>
        <taxon>Daphnia</taxon>
    </lineage>
</organism>
<sequence>MASSSSGAVRTELTGIQDRKSAFSLTRPGRYFIEYLRLANNIDHLLNLLVFDRLQPLQRAMVTDDNEWLVLKVSTGVGYWLVFSVVYLGQNGS</sequence>
<reference evidence="2 3" key="1">
    <citation type="journal article" date="2023" name="Nucleic Acids Res.">
        <title>The hologenome of Daphnia magna reveals possible DNA methylation and microbiome-mediated evolution of the host genome.</title>
        <authorList>
            <person name="Chaturvedi A."/>
            <person name="Li X."/>
            <person name="Dhandapani V."/>
            <person name="Marshall H."/>
            <person name="Kissane S."/>
            <person name="Cuenca-Cambronero M."/>
            <person name="Asole G."/>
            <person name="Calvet F."/>
            <person name="Ruiz-Romero M."/>
            <person name="Marangio P."/>
            <person name="Guigo R."/>
            <person name="Rago D."/>
            <person name="Mirbahai L."/>
            <person name="Eastwood N."/>
            <person name="Colbourne J.K."/>
            <person name="Zhou J."/>
            <person name="Mallon E."/>
            <person name="Orsini L."/>
        </authorList>
    </citation>
    <scope>NUCLEOTIDE SEQUENCE [LARGE SCALE GENOMIC DNA]</scope>
    <source>
        <strain evidence="2">LRV0_1</strain>
    </source>
</reference>
<evidence type="ECO:0000313" key="2">
    <source>
        <dbReference type="EMBL" id="KAK4021796.1"/>
    </source>
</evidence>
<evidence type="ECO:0000256" key="1">
    <source>
        <dbReference type="SAM" id="Phobius"/>
    </source>
</evidence>
<gene>
    <name evidence="2" type="ORF">OUZ56_003705</name>
</gene>
<keyword evidence="1" id="KW-1133">Transmembrane helix</keyword>
<dbReference type="EMBL" id="JAOYFB010000036">
    <property type="protein sequence ID" value="KAK4021796.1"/>
    <property type="molecule type" value="Genomic_DNA"/>
</dbReference>
<feature type="transmembrane region" description="Helical" evidence="1">
    <location>
        <begin position="69"/>
        <end position="89"/>
    </location>
</feature>
<keyword evidence="1" id="KW-0472">Membrane</keyword>
<keyword evidence="3" id="KW-1185">Reference proteome</keyword>
<name>A0ABR0A9H6_9CRUS</name>
<protein>
    <submittedName>
        <fullName evidence="2">Uncharacterized protein</fullName>
    </submittedName>
</protein>